<name>A0A1T5BH34_9BACT</name>
<evidence type="ECO:0000256" key="1">
    <source>
        <dbReference type="SAM" id="MobiDB-lite"/>
    </source>
</evidence>
<gene>
    <name evidence="3" type="ORF">SAMN05660293_00342</name>
</gene>
<evidence type="ECO:0000313" key="4">
    <source>
        <dbReference type="Proteomes" id="UP000190897"/>
    </source>
</evidence>
<keyword evidence="4" id="KW-1185">Reference proteome</keyword>
<feature type="domain" description="STAS" evidence="2">
    <location>
        <begin position="4"/>
        <end position="94"/>
    </location>
</feature>
<dbReference type="Gene3D" id="3.30.750.24">
    <property type="entry name" value="STAS domain"/>
    <property type="match status" value="1"/>
</dbReference>
<evidence type="ECO:0000313" key="3">
    <source>
        <dbReference type="EMBL" id="SKB46548.1"/>
    </source>
</evidence>
<reference evidence="4" key="1">
    <citation type="submission" date="2017-02" db="EMBL/GenBank/DDBJ databases">
        <authorList>
            <person name="Varghese N."/>
            <person name="Submissions S."/>
        </authorList>
    </citation>
    <scope>NUCLEOTIDE SEQUENCE [LARGE SCALE GENOMIC DNA]</scope>
    <source>
        <strain evidence="4">DSM 22270</strain>
    </source>
</reference>
<sequence length="140" mass="15894">MNYKLEKKEQFVYIELEEPAFAGEVPVAFEETAREIFREGYHNLIVNMQPVKSVDTAGIAILKKINWLCANDLGLLVIVTRDDDFMDLLEDLKIPGMEVLPSKEEAIDAVFMHSLENEFGAGDDGYDDEDYDNVSESKEP</sequence>
<dbReference type="InterPro" id="IPR002645">
    <property type="entry name" value="STAS_dom"/>
</dbReference>
<dbReference type="RefSeq" id="WP_082212937.1">
    <property type="nucleotide sequence ID" value="NZ_FUZA01000001.1"/>
</dbReference>
<dbReference type="Proteomes" id="UP000190897">
    <property type="component" value="Unassembled WGS sequence"/>
</dbReference>
<dbReference type="OrthoDB" id="9796110at2"/>
<dbReference type="InterPro" id="IPR036513">
    <property type="entry name" value="STAS_dom_sf"/>
</dbReference>
<dbReference type="SUPFAM" id="SSF52091">
    <property type="entry name" value="SpoIIaa-like"/>
    <property type="match status" value="1"/>
</dbReference>
<dbReference type="AlphaFoldDB" id="A0A1T5BH34"/>
<feature type="compositionally biased region" description="Acidic residues" evidence="1">
    <location>
        <begin position="124"/>
        <end position="133"/>
    </location>
</feature>
<accession>A0A1T5BH34</accession>
<dbReference type="STRING" id="651661.SAMN05660293_00342"/>
<evidence type="ECO:0000259" key="2">
    <source>
        <dbReference type="Pfam" id="PF01740"/>
    </source>
</evidence>
<protein>
    <submittedName>
        <fullName evidence="3">STAS domain-containing protein</fullName>
    </submittedName>
</protein>
<dbReference type="Pfam" id="PF01740">
    <property type="entry name" value="STAS"/>
    <property type="match status" value="1"/>
</dbReference>
<dbReference type="EMBL" id="FUZA01000001">
    <property type="protein sequence ID" value="SKB46548.1"/>
    <property type="molecule type" value="Genomic_DNA"/>
</dbReference>
<organism evidence="3 4">
    <name type="scientific">Dyadobacter psychrophilus</name>
    <dbReference type="NCBI Taxonomy" id="651661"/>
    <lineage>
        <taxon>Bacteria</taxon>
        <taxon>Pseudomonadati</taxon>
        <taxon>Bacteroidota</taxon>
        <taxon>Cytophagia</taxon>
        <taxon>Cytophagales</taxon>
        <taxon>Spirosomataceae</taxon>
        <taxon>Dyadobacter</taxon>
    </lineage>
</organism>
<proteinExistence type="predicted"/>
<feature type="region of interest" description="Disordered" evidence="1">
    <location>
        <begin position="120"/>
        <end position="140"/>
    </location>
</feature>